<feature type="transmembrane region" description="Helical" evidence="1">
    <location>
        <begin position="45"/>
        <end position="65"/>
    </location>
</feature>
<proteinExistence type="predicted"/>
<keyword evidence="3" id="KW-1185">Reference proteome</keyword>
<accession>A0ABT8RJ36</accession>
<protein>
    <submittedName>
        <fullName evidence="2">Uncharacterized protein</fullName>
    </submittedName>
</protein>
<evidence type="ECO:0000256" key="1">
    <source>
        <dbReference type="SAM" id="Phobius"/>
    </source>
</evidence>
<gene>
    <name evidence="2" type="ORF">Q0590_36165</name>
</gene>
<dbReference type="Proteomes" id="UP001168528">
    <property type="component" value="Unassembled WGS sequence"/>
</dbReference>
<evidence type="ECO:0000313" key="2">
    <source>
        <dbReference type="EMBL" id="MDO1451766.1"/>
    </source>
</evidence>
<dbReference type="RefSeq" id="WP_302042563.1">
    <property type="nucleotide sequence ID" value="NZ_JAUKPO010000089.1"/>
</dbReference>
<name>A0ABT8RJ36_9BACT</name>
<reference evidence="2" key="1">
    <citation type="submission" date="2023-07" db="EMBL/GenBank/DDBJ databases">
        <title>The genome sequence of Rhodocytophaga aerolata KACC 12507.</title>
        <authorList>
            <person name="Zhang X."/>
        </authorList>
    </citation>
    <scope>NUCLEOTIDE SEQUENCE</scope>
    <source>
        <strain evidence="2">KACC 12507</strain>
    </source>
</reference>
<evidence type="ECO:0000313" key="3">
    <source>
        <dbReference type="Proteomes" id="UP001168528"/>
    </source>
</evidence>
<organism evidence="2 3">
    <name type="scientific">Rhodocytophaga aerolata</name>
    <dbReference type="NCBI Taxonomy" id="455078"/>
    <lineage>
        <taxon>Bacteria</taxon>
        <taxon>Pseudomonadati</taxon>
        <taxon>Bacteroidota</taxon>
        <taxon>Cytophagia</taxon>
        <taxon>Cytophagales</taxon>
        <taxon>Rhodocytophagaceae</taxon>
        <taxon>Rhodocytophaga</taxon>
    </lineage>
</organism>
<dbReference type="EMBL" id="JAUKPO010000089">
    <property type="protein sequence ID" value="MDO1451766.1"/>
    <property type="molecule type" value="Genomic_DNA"/>
</dbReference>
<sequence>MTRILIGILLIVFGSFIGIFAVYFLVMIVKFYVQYADSEMGNEAGGFMQLFWIGFIIAGITSFFANRKGIKLLKIEKIDDK</sequence>
<feature type="transmembrane region" description="Helical" evidence="1">
    <location>
        <begin position="7"/>
        <end position="33"/>
    </location>
</feature>
<keyword evidence="1" id="KW-0812">Transmembrane</keyword>
<comment type="caution">
    <text evidence="2">The sequence shown here is derived from an EMBL/GenBank/DDBJ whole genome shotgun (WGS) entry which is preliminary data.</text>
</comment>
<keyword evidence="1" id="KW-0472">Membrane</keyword>
<keyword evidence="1" id="KW-1133">Transmembrane helix</keyword>